<accession>A0A6F8U6X7</accession>
<keyword evidence="2" id="KW-1185">Reference proteome</keyword>
<dbReference type="EMBL" id="AP022843">
    <property type="protein sequence ID" value="BCB08579.1"/>
    <property type="molecule type" value="Genomic_DNA"/>
</dbReference>
<reference evidence="1 2" key="1">
    <citation type="submission" date="2020-03" db="EMBL/GenBank/DDBJ databases">
        <title>Complete Genome Sequence of Halomonas hydrothermalis Strain Slthf2, Halophilic Bacterium Isolated from Deep-Sea Hydrothermal-Vent Environments.</title>
        <authorList>
            <person name="Takeyama N."/>
            <person name="Huang M."/>
            <person name="Sato K."/>
            <person name="Galipon J."/>
            <person name="Arakawa K."/>
        </authorList>
    </citation>
    <scope>NUCLEOTIDE SEQUENCE [LARGE SCALE GENOMIC DNA]</scope>
    <source>
        <strain evidence="1 2">Slthf2</strain>
    </source>
</reference>
<dbReference type="RefSeq" id="WP_172421295.1">
    <property type="nucleotide sequence ID" value="NZ_AP022843.1"/>
</dbReference>
<name>A0A6F8U6X7_9GAMM</name>
<dbReference type="AlphaFoldDB" id="A0A6F8U6X7"/>
<protein>
    <submittedName>
        <fullName evidence="1">Uncharacterized protein</fullName>
    </submittedName>
</protein>
<dbReference type="Proteomes" id="UP000502259">
    <property type="component" value="Chromosome"/>
</dbReference>
<evidence type="ECO:0000313" key="1">
    <source>
        <dbReference type="EMBL" id="BCB08579.1"/>
    </source>
</evidence>
<sequence>MALTTTQIQQLYTAYFNRTADQEGIDYWQDQNVTEFQLRTYLANDDQPEYVELYGDRTREELVTAIYQNMFGREPEAEGLEYWVNGDGASVPASELPQLFISAASDEDTAAFNAKVADQMPVEPGTDETIRLTQQADNLQGADGSDTTFEAPVTQNETGSGALANTFETGDVLDGGADSTNVLRADLIASGAVSDNWAPAISAETTNIQEVYLRAQTGRIDGGAGNTTFGATVDAEKMVGVEQWWTDNSRADIRIEDVRSRPVDTTLGMRSTDPDVDFEVYFNPLFMDGGQSSQSQLVIQIAELDGGNVNTAAELESISVSALSFELAGESVTLASDEMAAANTWAELETALVAELEAAGLGDLEVTRGDNGQFLLFDAEGRAFSNQGGFTATATTDQQIDIRNRITQDVQTQDEQTETDLVLDGAGNGSRGGIVNIAAMSGDRGVEVINVIVDRDSGITSLSSVNSPNTTGRSFDQENQLEEVFVTHLADGAQGDLEIGLRTVDSNGVSTTTDDRLQTQGLTDVRVFDAAGYESEIKLGAQLTASVFDKYLAGAEEPVQFSYLLGDGGSNFSLAVDNAVAADGDFALEIVGGAEDDRVNLSGLAVKDSTSVDGAGGSNTVEIDTTTGATADVNGNYATGNAADYSAEDTAFVGFENVDQLIIAGGNDTRQNIVSGNMTAIDGKEIVIATDAGASTDIVEARIDTELTVSGKNQTLGSGNNNNDQFIGVVDVINTRPVPTQNNLEVLLDNTARLDGELAVAAFNVSTEGAGTSAVRELDLTSGGRRSTENLVQSAALAGVGKVDLDGTQNLDLHIASMASGASVVDGSDLGGDLELAINGGLLTGATDVLTGTAAETDTLAVYGTDAQATVTAFETIQLGLAANNQFNGAVTGFAGEFNAAAVSGVEQYNIVALDAAAELINLSGSEVVNVAAFNTDQDLTLIANGRGGNNEITVSFAGDYSSELSVQDYRTVTLDLAADTDYVFNLDLNTANGTNAGTTYARTLEVVGGGVDANGDVTTTLNIGDLDTALSTVDLSGFEGNLLNAQWDGTTGTNGTVVANEYNFSFNVGGNGTSSEFISSFDFNADASEAGIVWQIDNFQVFSQGGVDLTNQSIIDLRDLGVDSAADIVVQDANDFFTALNGAAQQDYFDQGYTAADFAAGDTVVTSSEGLDFTILLNGVTSTDLVNENFAGIA</sequence>
<gene>
    <name evidence="1" type="ORF">HHSLTHF2_24690</name>
</gene>
<proteinExistence type="predicted"/>
<evidence type="ECO:0000313" key="2">
    <source>
        <dbReference type="Proteomes" id="UP000502259"/>
    </source>
</evidence>
<organism evidence="1 2">
    <name type="scientific">Halomonas hydrothermalis</name>
    <dbReference type="NCBI Taxonomy" id="115561"/>
    <lineage>
        <taxon>Bacteria</taxon>
        <taxon>Pseudomonadati</taxon>
        <taxon>Pseudomonadota</taxon>
        <taxon>Gammaproteobacteria</taxon>
        <taxon>Oceanospirillales</taxon>
        <taxon>Halomonadaceae</taxon>
        <taxon>Halomonas</taxon>
    </lineage>
</organism>